<sequence length="56" mass="6345">MDAPSNQDMTYLEHVQKRHEDKGCIYAWPLPMGVANIHVCHLSTHYRGGKLANRPG</sequence>
<dbReference type="EMBL" id="CM010722">
    <property type="protein sequence ID" value="RZC75285.1"/>
    <property type="molecule type" value="Genomic_DNA"/>
</dbReference>
<gene>
    <name evidence="1" type="ORF">C5167_050770</name>
</gene>
<evidence type="ECO:0000313" key="2">
    <source>
        <dbReference type="Proteomes" id="UP000316621"/>
    </source>
</evidence>
<evidence type="ECO:0000313" key="1">
    <source>
        <dbReference type="EMBL" id="RZC75285.1"/>
    </source>
</evidence>
<dbReference type="Gramene" id="RZC75285">
    <property type="protein sequence ID" value="RZC75285"/>
    <property type="gene ID" value="C5167_050770"/>
</dbReference>
<protein>
    <submittedName>
        <fullName evidence="1">Uncharacterized protein</fullName>
    </submittedName>
</protein>
<dbReference type="Proteomes" id="UP000316621">
    <property type="component" value="Chromosome 8"/>
</dbReference>
<organism evidence="1 2">
    <name type="scientific">Papaver somniferum</name>
    <name type="common">Opium poppy</name>
    <dbReference type="NCBI Taxonomy" id="3469"/>
    <lineage>
        <taxon>Eukaryota</taxon>
        <taxon>Viridiplantae</taxon>
        <taxon>Streptophyta</taxon>
        <taxon>Embryophyta</taxon>
        <taxon>Tracheophyta</taxon>
        <taxon>Spermatophyta</taxon>
        <taxon>Magnoliopsida</taxon>
        <taxon>Ranunculales</taxon>
        <taxon>Papaveraceae</taxon>
        <taxon>Papaveroideae</taxon>
        <taxon>Papaver</taxon>
    </lineage>
</organism>
<proteinExistence type="predicted"/>
<keyword evidence="2" id="KW-1185">Reference proteome</keyword>
<reference evidence="1 2" key="1">
    <citation type="journal article" date="2018" name="Science">
        <title>The opium poppy genome and morphinan production.</title>
        <authorList>
            <person name="Guo L."/>
            <person name="Winzer T."/>
            <person name="Yang X."/>
            <person name="Li Y."/>
            <person name="Ning Z."/>
            <person name="He Z."/>
            <person name="Teodor R."/>
            <person name="Lu Y."/>
            <person name="Bowser T.A."/>
            <person name="Graham I.A."/>
            <person name="Ye K."/>
        </authorList>
    </citation>
    <scope>NUCLEOTIDE SEQUENCE [LARGE SCALE GENOMIC DNA]</scope>
    <source>
        <strain evidence="2">cv. HN1</strain>
        <tissue evidence="1">Leaves</tissue>
    </source>
</reference>
<name>A0A4Y7KTS7_PAPSO</name>
<accession>A0A4Y7KTS7</accession>
<dbReference type="AlphaFoldDB" id="A0A4Y7KTS7"/>